<dbReference type="Proteomes" id="UP001055879">
    <property type="component" value="Linkage Group LG02"/>
</dbReference>
<gene>
    <name evidence="1" type="ORF">L6452_07457</name>
</gene>
<reference evidence="2" key="1">
    <citation type="journal article" date="2022" name="Mol. Ecol. Resour.">
        <title>The genomes of chicory, endive, great burdock and yacon provide insights into Asteraceae palaeo-polyploidization history and plant inulin production.</title>
        <authorList>
            <person name="Fan W."/>
            <person name="Wang S."/>
            <person name="Wang H."/>
            <person name="Wang A."/>
            <person name="Jiang F."/>
            <person name="Liu H."/>
            <person name="Zhao H."/>
            <person name="Xu D."/>
            <person name="Zhang Y."/>
        </authorList>
    </citation>
    <scope>NUCLEOTIDE SEQUENCE [LARGE SCALE GENOMIC DNA]</scope>
    <source>
        <strain evidence="2">cv. Niubang</strain>
    </source>
</reference>
<name>A0ACB9ELP6_ARCLA</name>
<dbReference type="EMBL" id="CM042048">
    <property type="protein sequence ID" value="KAI3759560.1"/>
    <property type="molecule type" value="Genomic_DNA"/>
</dbReference>
<evidence type="ECO:0000313" key="1">
    <source>
        <dbReference type="EMBL" id="KAI3759560.1"/>
    </source>
</evidence>
<accession>A0ACB9ELP6</accession>
<protein>
    <submittedName>
        <fullName evidence="1">Uncharacterized protein</fullName>
    </submittedName>
</protein>
<evidence type="ECO:0000313" key="2">
    <source>
        <dbReference type="Proteomes" id="UP001055879"/>
    </source>
</evidence>
<comment type="caution">
    <text evidence="1">The sequence shown here is derived from an EMBL/GenBank/DDBJ whole genome shotgun (WGS) entry which is preliminary data.</text>
</comment>
<keyword evidence="2" id="KW-1185">Reference proteome</keyword>
<reference evidence="1 2" key="2">
    <citation type="journal article" date="2022" name="Mol. Ecol. Resour.">
        <title>The genomes of chicory, endive, great burdock and yacon provide insights into Asteraceae paleo-polyploidization history and plant inulin production.</title>
        <authorList>
            <person name="Fan W."/>
            <person name="Wang S."/>
            <person name="Wang H."/>
            <person name="Wang A."/>
            <person name="Jiang F."/>
            <person name="Liu H."/>
            <person name="Zhao H."/>
            <person name="Xu D."/>
            <person name="Zhang Y."/>
        </authorList>
    </citation>
    <scope>NUCLEOTIDE SEQUENCE [LARGE SCALE GENOMIC DNA]</scope>
    <source>
        <strain evidence="2">cv. Niubang</strain>
    </source>
</reference>
<organism evidence="1 2">
    <name type="scientific">Arctium lappa</name>
    <name type="common">Greater burdock</name>
    <name type="synonym">Lappa major</name>
    <dbReference type="NCBI Taxonomy" id="4217"/>
    <lineage>
        <taxon>Eukaryota</taxon>
        <taxon>Viridiplantae</taxon>
        <taxon>Streptophyta</taxon>
        <taxon>Embryophyta</taxon>
        <taxon>Tracheophyta</taxon>
        <taxon>Spermatophyta</taxon>
        <taxon>Magnoliopsida</taxon>
        <taxon>eudicotyledons</taxon>
        <taxon>Gunneridae</taxon>
        <taxon>Pentapetalae</taxon>
        <taxon>asterids</taxon>
        <taxon>campanulids</taxon>
        <taxon>Asterales</taxon>
        <taxon>Asteraceae</taxon>
        <taxon>Carduoideae</taxon>
        <taxon>Cardueae</taxon>
        <taxon>Arctiinae</taxon>
        <taxon>Arctium</taxon>
    </lineage>
</organism>
<proteinExistence type="predicted"/>
<sequence length="71" mass="8194">MLPYDIYLLIRNLTISRKHTNRAHFFFTLSFSHSKLTGIHLLSGQISCFSDIVFSVSVQLVDIIQVKKKLI</sequence>